<keyword evidence="3" id="KW-1185">Reference proteome</keyword>
<comment type="caution">
    <text evidence="2">The sequence shown here is derived from an EMBL/GenBank/DDBJ whole genome shotgun (WGS) entry which is preliminary data.</text>
</comment>
<name>A0A833HMR0_9FIRM</name>
<dbReference type="Gene3D" id="3.40.630.30">
    <property type="match status" value="1"/>
</dbReference>
<dbReference type="SUPFAM" id="SSF55729">
    <property type="entry name" value="Acyl-CoA N-acyltransferases (Nat)"/>
    <property type="match status" value="1"/>
</dbReference>
<dbReference type="EMBL" id="WBZB01000039">
    <property type="protein sequence ID" value="KAB3528841.1"/>
    <property type="molecule type" value="Genomic_DNA"/>
</dbReference>
<dbReference type="InterPro" id="IPR000182">
    <property type="entry name" value="GNAT_dom"/>
</dbReference>
<gene>
    <name evidence="2" type="ORF">F8153_10985</name>
</gene>
<evidence type="ECO:0000259" key="1">
    <source>
        <dbReference type="PROSITE" id="PS51186"/>
    </source>
</evidence>
<evidence type="ECO:0000313" key="3">
    <source>
        <dbReference type="Proteomes" id="UP000465601"/>
    </source>
</evidence>
<organism evidence="2 3">
    <name type="scientific">Alkaliphilus serpentinus</name>
    <dbReference type="NCBI Taxonomy" id="1482731"/>
    <lineage>
        <taxon>Bacteria</taxon>
        <taxon>Bacillati</taxon>
        <taxon>Bacillota</taxon>
        <taxon>Clostridia</taxon>
        <taxon>Peptostreptococcales</taxon>
        <taxon>Natronincolaceae</taxon>
        <taxon>Alkaliphilus</taxon>
    </lineage>
</organism>
<dbReference type="GO" id="GO:0016747">
    <property type="term" value="F:acyltransferase activity, transferring groups other than amino-acyl groups"/>
    <property type="evidence" value="ECO:0007669"/>
    <property type="project" value="InterPro"/>
</dbReference>
<proteinExistence type="predicted"/>
<sequence length="207" mass="23966">MGKNRVILIIIIIIKASGALFKGGEVLERLILKRIGLEYIDELLSMQLEIYHQLEDKDIFVMDTEDEMRRGLKEGGYVIGVFNEANQLVGYRYASYPRQEERNLGRDIGLVDDELDSVLQLETTIVKPEYRGSKLQRKTFNSLMDYLSKDEDKEAKYLVCTISPFNLPSLKNMLKCGFEIKKLEYKYPTSENPKGILRYILLKVINN</sequence>
<dbReference type="AlphaFoldDB" id="A0A833HMR0"/>
<dbReference type="Proteomes" id="UP000465601">
    <property type="component" value="Unassembled WGS sequence"/>
</dbReference>
<feature type="domain" description="N-acetyltransferase" evidence="1">
    <location>
        <begin position="30"/>
        <end position="203"/>
    </location>
</feature>
<protein>
    <recommendedName>
        <fullName evidence="1">N-acetyltransferase domain-containing protein</fullName>
    </recommendedName>
</protein>
<reference evidence="2 3" key="1">
    <citation type="submission" date="2019-10" db="EMBL/GenBank/DDBJ databases">
        <title>Alkaliphilus serpentinus sp. nov. and Alkaliphilus pronyensis sp. nov., two novel anaerobic alkaliphilic species isolated from the serpentinized-hosted hydrothermal field of the Prony Bay (New Caledonia).</title>
        <authorList>
            <person name="Postec A."/>
        </authorList>
    </citation>
    <scope>NUCLEOTIDE SEQUENCE [LARGE SCALE GENOMIC DNA]</scope>
    <source>
        <strain evidence="2 3">LacT</strain>
    </source>
</reference>
<evidence type="ECO:0000313" key="2">
    <source>
        <dbReference type="EMBL" id="KAB3528841.1"/>
    </source>
</evidence>
<accession>A0A833HMR0</accession>
<dbReference type="InterPro" id="IPR016181">
    <property type="entry name" value="Acyl_CoA_acyltransferase"/>
</dbReference>
<dbReference type="PROSITE" id="PS51186">
    <property type="entry name" value="GNAT"/>
    <property type="match status" value="1"/>
</dbReference>